<keyword evidence="2" id="KW-1185">Reference proteome</keyword>
<gene>
    <name evidence="1" type="ORF">H0264_04040</name>
</gene>
<dbReference type="AlphaFoldDB" id="A0A7D6VA76"/>
<accession>A0A7D6VA76</accession>
<evidence type="ECO:0000313" key="1">
    <source>
        <dbReference type="EMBL" id="QLY31521.1"/>
    </source>
</evidence>
<name>A0A7D6VA76_9NOCA</name>
<dbReference type="Proteomes" id="UP000515512">
    <property type="component" value="Chromosome"/>
</dbReference>
<organism evidence="1 2">
    <name type="scientific">Nocardia huaxiensis</name>
    <dbReference type="NCBI Taxonomy" id="2755382"/>
    <lineage>
        <taxon>Bacteria</taxon>
        <taxon>Bacillati</taxon>
        <taxon>Actinomycetota</taxon>
        <taxon>Actinomycetes</taxon>
        <taxon>Mycobacteriales</taxon>
        <taxon>Nocardiaceae</taxon>
        <taxon>Nocardia</taxon>
    </lineage>
</organism>
<dbReference type="KEGG" id="nhu:H0264_04040"/>
<protein>
    <submittedName>
        <fullName evidence="1">Uncharacterized protein</fullName>
    </submittedName>
</protein>
<proteinExistence type="predicted"/>
<dbReference type="RefSeq" id="WP_181582712.1">
    <property type="nucleotide sequence ID" value="NZ_CP059399.1"/>
</dbReference>
<evidence type="ECO:0000313" key="2">
    <source>
        <dbReference type="Proteomes" id="UP000515512"/>
    </source>
</evidence>
<reference evidence="1 2" key="1">
    <citation type="submission" date="2020-07" db="EMBL/GenBank/DDBJ databases">
        <authorList>
            <person name="Zhuang K."/>
            <person name="Ran Y."/>
        </authorList>
    </citation>
    <scope>NUCLEOTIDE SEQUENCE [LARGE SCALE GENOMIC DNA]</scope>
    <source>
        <strain evidence="1 2">WCH-YHL-001</strain>
    </source>
</reference>
<sequence length="65" mass="6958">MTAEMTPELGACTFQVEQTKRRATGKPVARRAFGPQPKDITTVIPACFWPGSIAGGRIPAKSTPE</sequence>
<dbReference type="EMBL" id="CP059399">
    <property type="protein sequence ID" value="QLY31521.1"/>
    <property type="molecule type" value="Genomic_DNA"/>
</dbReference>